<evidence type="ECO:0000256" key="1">
    <source>
        <dbReference type="SAM" id="Phobius"/>
    </source>
</evidence>
<comment type="caution">
    <text evidence="2">The sequence shown here is derived from an EMBL/GenBank/DDBJ whole genome shotgun (WGS) entry which is preliminary data.</text>
</comment>
<protein>
    <recommendedName>
        <fullName evidence="4">Integral membrane protein</fullName>
    </recommendedName>
</protein>
<sequence length="141" mass="16063">MDTEPALDSEPARPSQLDYEADPLLRLERNNKSTRQAIMFFIGIILASTLSALLIYLVSQLMGGPLCDADDSAMLCNDTFRWLFAIVPTGIAIFGLFGSVWITYAKWRDRLRWRPWIAVVWFIMPYTLAWVISVGSSLMIR</sequence>
<feature type="transmembrane region" description="Helical" evidence="1">
    <location>
        <begin position="37"/>
        <end position="59"/>
    </location>
</feature>
<accession>A0ABR9ZGP4</accession>
<name>A0ABR9ZGP4_9CORY</name>
<dbReference type="EMBL" id="JADKMY010000001">
    <property type="protein sequence ID" value="MBF4552588.1"/>
    <property type="molecule type" value="Genomic_DNA"/>
</dbReference>
<feature type="transmembrane region" description="Helical" evidence="1">
    <location>
        <begin position="116"/>
        <end position="140"/>
    </location>
</feature>
<evidence type="ECO:0008006" key="4">
    <source>
        <dbReference type="Google" id="ProtNLM"/>
    </source>
</evidence>
<reference evidence="2 3" key="1">
    <citation type="submission" date="2020-10" db="EMBL/GenBank/DDBJ databases">
        <title>Novel species in genus Corynebacterium.</title>
        <authorList>
            <person name="Zhang G."/>
        </authorList>
    </citation>
    <scope>NUCLEOTIDE SEQUENCE [LARGE SCALE GENOMIC DNA]</scope>
    <source>
        <strain evidence="2 3">DSM 45110</strain>
    </source>
</reference>
<keyword evidence="1" id="KW-0812">Transmembrane</keyword>
<keyword evidence="1" id="KW-1133">Transmembrane helix</keyword>
<evidence type="ECO:0000313" key="3">
    <source>
        <dbReference type="Proteomes" id="UP000635902"/>
    </source>
</evidence>
<keyword evidence="3" id="KW-1185">Reference proteome</keyword>
<organism evidence="2 3">
    <name type="scientific">Corynebacterium suicordis DSM 45110</name>
    <dbReference type="NCBI Taxonomy" id="1121369"/>
    <lineage>
        <taxon>Bacteria</taxon>
        <taxon>Bacillati</taxon>
        <taxon>Actinomycetota</taxon>
        <taxon>Actinomycetes</taxon>
        <taxon>Mycobacteriales</taxon>
        <taxon>Corynebacteriaceae</taxon>
        <taxon>Corynebacterium</taxon>
    </lineage>
</organism>
<feature type="transmembrane region" description="Helical" evidence="1">
    <location>
        <begin position="79"/>
        <end position="104"/>
    </location>
</feature>
<dbReference type="Proteomes" id="UP000635902">
    <property type="component" value="Unassembled WGS sequence"/>
</dbReference>
<keyword evidence="1" id="KW-0472">Membrane</keyword>
<proteinExistence type="predicted"/>
<gene>
    <name evidence="2" type="ORF">IRY30_00620</name>
</gene>
<evidence type="ECO:0000313" key="2">
    <source>
        <dbReference type="EMBL" id="MBF4552588.1"/>
    </source>
</evidence>